<dbReference type="PATRIC" id="fig|1307839.3.peg.656"/>
<proteinExistence type="predicted"/>
<dbReference type="EMBL" id="CP013118">
    <property type="protein sequence ID" value="ALO14285.1"/>
    <property type="molecule type" value="Genomic_DNA"/>
</dbReference>
<dbReference type="OrthoDB" id="9788332at2"/>
<evidence type="ECO:0000313" key="2">
    <source>
        <dbReference type="Proteomes" id="UP000064893"/>
    </source>
</evidence>
<reference evidence="1 2" key="1">
    <citation type="submission" date="2015-11" db="EMBL/GenBank/DDBJ databases">
        <title>Description and complete genome sequence of a novel strain predominating in hypersaline microbial mats and representing a new family of the Bacteriodetes phylum.</title>
        <authorList>
            <person name="Spring S."/>
            <person name="Bunk B."/>
            <person name="Sproer C."/>
            <person name="Klenk H.-P."/>
        </authorList>
    </citation>
    <scope>NUCLEOTIDE SEQUENCE [LARGE SCALE GENOMIC DNA]</scope>
    <source>
        <strain evidence="1 2">L21-Spi-D4</strain>
    </source>
</reference>
<name>A0A0S2HW57_9BACT</name>
<evidence type="ECO:0008006" key="3">
    <source>
        <dbReference type="Google" id="ProtNLM"/>
    </source>
</evidence>
<accession>A0A0S2HW57</accession>
<evidence type="ECO:0000313" key="1">
    <source>
        <dbReference type="EMBL" id="ALO14285.1"/>
    </source>
</evidence>
<dbReference type="KEGG" id="blq:L21SP5_00613"/>
<dbReference type="Proteomes" id="UP000064893">
    <property type="component" value="Chromosome"/>
</dbReference>
<organism evidence="1 2">
    <name type="scientific">Salinivirga cyanobacteriivorans</name>
    <dbReference type="NCBI Taxonomy" id="1307839"/>
    <lineage>
        <taxon>Bacteria</taxon>
        <taxon>Pseudomonadati</taxon>
        <taxon>Bacteroidota</taxon>
        <taxon>Bacteroidia</taxon>
        <taxon>Bacteroidales</taxon>
        <taxon>Salinivirgaceae</taxon>
        <taxon>Salinivirga</taxon>
    </lineage>
</organism>
<gene>
    <name evidence="1" type="ORF">L21SP5_00613</name>
</gene>
<dbReference type="Pfam" id="PF09912">
    <property type="entry name" value="DUF2141"/>
    <property type="match status" value="1"/>
</dbReference>
<keyword evidence="2" id="KW-1185">Reference proteome</keyword>
<sequence length="137" mass="15618">MSVLILRIALLIMFGFTSQNIMGQHVLTIKIMDLPENKGKIMLELMDSERNTLERVVGQIQNKRSTITIDSLATGQYAFRYFHDIDGDGELNTNWVGMPTEPYGFSNNVVGSFGPPAFERWLFDLRSNKEMICKPEI</sequence>
<dbReference type="RefSeq" id="WP_057951848.1">
    <property type="nucleotide sequence ID" value="NZ_CP013118.1"/>
</dbReference>
<dbReference type="AlphaFoldDB" id="A0A0S2HW57"/>
<dbReference type="InterPro" id="IPR018673">
    <property type="entry name" value="DUF2141"/>
</dbReference>
<dbReference type="STRING" id="1307839.L21SP5_00613"/>
<protein>
    <recommendedName>
        <fullName evidence="3">DUF2141 domain-containing protein</fullName>
    </recommendedName>
</protein>